<keyword evidence="6 7" id="KW-0472">Membrane</keyword>
<keyword evidence="5 7" id="KW-1133">Transmembrane helix</keyword>
<feature type="domain" description="Cation efflux protein cytoplasmic" evidence="9">
    <location>
        <begin position="222"/>
        <end position="299"/>
    </location>
</feature>
<evidence type="ECO:0000313" key="10">
    <source>
        <dbReference type="EMBL" id="PMC25451.1"/>
    </source>
</evidence>
<dbReference type="Gene3D" id="3.30.70.1350">
    <property type="entry name" value="Cation efflux protein, cytoplasmic domain"/>
    <property type="match status" value="1"/>
</dbReference>
<evidence type="ECO:0000313" key="11">
    <source>
        <dbReference type="Proteomes" id="UP000235564"/>
    </source>
</evidence>
<name>A0A2N6QTR9_9BACT</name>
<comment type="subcellular location">
    <subcellularLocation>
        <location evidence="1">Membrane</location>
        <topology evidence="1">Multi-pass membrane protein</topology>
    </subcellularLocation>
</comment>
<evidence type="ECO:0000256" key="4">
    <source>
        <dbReference type="ARBA" id="ARBA00022692"/>
    </source>
</evidence>
<evidence type="ECO:0000256" key="3">
    <source>
        <dbReference type="ARBA" id="ARBA00022448"/>
    </source>
</evidence>
<gene>
    <name evidence="10" type="ORF">CJ231_01255</name>
</gene>
<evidence type="ECO:0000256" key="7">
    <source>
        <dbReference type="SAM" id="Phobius"/>
    </source>
</evidence>
<protein>
    <submittedName>
        <fullName evidence="10">Cation-efflux pump</fullName>
    </submittedName>
</protein>
<dbReference type="InterPro" id="IPR002524">
    <property type="entry name" value="Cation_efflux"/>
</dbReference>
<dbReference type="EMBL" id="PNGJ01000001">
    <property type="protein sequence ID" value="PMC25451.1"/>
    <property type="molecule type" value="Genomic_DNA"/>
</dbReference>
<accession>A0A2N6QTR9</accession>
<dbReference type="Pfam" id="PF16916">
    <property type="entry name" value="ZT_dimer"/>
    <property type="match status" value="1"/>
</dbReference>
<feature type="domain" description="Cation efflux protein transmembrane" evidence="8">
    <location>
        <begin position="19"/>
        <end position="218"/>
    </location>
</feature>
<dbReference type="InterPro" id="IPR036837">
    <property type="entry name" value="Cation_efflux_CTD_sf"/>
</dbReference>
<dbReference type="OrthoDB" id="9806522at2"/>
<dbReference type="InterPro" id="IPR027470">
    <property type="entry name" value="Cation_efflux_CTD"/>
</dbReference>
<dbReference type="GO" id="GO:0008324">
    <property type="term" value="F:monoatomic cation transmembrane transporter activity"/>
    <property type="evidence" value="ECO:0007669"/>
    <property type="project" value="InterPro"/>
</dbReference>
<keyword evidence="4 7" id="KW-0812">Transmembrane</keyword>
<comment type="caution">
    <text evidence="10">The sequence shown here is derived from an EMBL/GenBank/DDBJ whole genome shotgun (WGS) entry which is preliminary data.</text>
</comment>
<dbReference type="FunFam" id="1.20.1510.10:FF:000006">
    <property type="entry name" value="Divalent cation efflux transporter"/>
    <property type="match status" value="1"/>
</dbReference>
<sequence>MEKSVSDRQREQSIYRVTIAGSIINAVLLAFKFTAGILGGSAAMIADAVHSLSDFMTDIVVLLFVKLGNKPQDEDHDYGHGKYETLATALIGIALMGVGAMICYNGLTKTWAVINGEQLKSPGMIAFIAAIVSIALKEWAYRFTEKVGREVSSQAVRANAWHHRSDALSSIGTAFGIGGAILLGAQWAVLDPLAAIIVSFFILKAAYGLIVQATNELLEGSLPEDVEAQMVALAAEEEGVADIHNLRTRRLGNKIAIEMHVRMPGEMSLYEAHEKATRIEKRLREQFGEHTHIALHLEPLKVNGCYVSPKEMNQHSRTLTQS</sequence>
<dbReference type="InterPro" id="IPR027469">
    <property type="entry name" value="Cation_efflux_TMD_sf"/>
</dbReference>
<dbReference type="NCBIfam" id="TIGR01297">
    <property type="entry name" value="CDF"/>
    <property type="match status" value="1"/>
</dbReference>
<dbReference type="RefSeq" id="WP_102696376.1">
    <property type="nucleotide sequence ID" value="NZ_PNGJ01000001.1"/>
</dbReference>
<dbReference type="AlphaFoldDB" id="A0A2N6QTR9"/>
<dbReference type="SUPFAM" id="SSF160240">
    <property type="entry name" value="Cation efflux protein cytoplasmic domain-like"/>
    <property type="match status" value="1"/>
</dbReference>
<dbReference type="GO" id="GO:0016020">
    <property type="term" value="C:membrane"/>
    <property type="evidence" value="ECO:0007669"/>
    <property type="project" value="UniProtKB-SubCell"/>
</dbReference>
<feature type="transmembrane region" description="Helical" evidence="7">
    <location>
        <begin position="167"/>
        <end position="187"/>
    </location>
</feature>
<evidence type="ECO:0000256" key="2">
    <source>
        <dbReference type="ARBA" id="ARBA00008114"/>
    </source>
</evidence>
<keyword evidence="3" id="KW-0813">Transport</keyword>
<feature type="transmembrane region" description="Helical" evidence="7">
    <location>
        <begin position="86"/>
        <end position="107"/>
    </location>
</feature>
<comment type="similarity">
    <text evidence="2">Belongs to the cation diffusion facilitator (CDF) transporter (TC 2.A.4) family.</text>
</comment>
<feature type="transmembrane region" description="Helical" evidence="7">
    <location>
        <begin position="193"/>
        <end position="211"/>
    </location>
</feature>
<dbReference type="InterPro" id="IPR058533">
    <property type="entry name" value="Cation_efflux_TM"/>
</dbReference>
<reference evidence="10 11" key="1">
    <citation type="submission" date="2017-09" db="EMBL/GenBank/DDBJ databases">
        <title>Bacterial strain isolated from the female urinary microbiota.</title>
        <authorList>
            <person name="Thomas-White K."/>
            <person name="Kumar N."/>
            <person name="Forster S."/>
            <person name="Putonti C."/>
            <person name="Lawley T."/>
            <person name="Wolfe A.J."/>
        </authorList>
    </citation>
    <scope>NUCLEOTIDE SEQUENCE [LARGE SCALE GENOMIC DNA]</scope>
    <source>
        <strain evidence="10 11">UMB0536</strain>
    </source>
</reference>
<proteinExistence type="inferred from homology"/>
<evidence type="ECO:0000259" key="8">
    <source>
        <dbReference type="Pfam" id="PF01545"/>
    </source>
</evidence>
<evidence type="ECO:0000256" key="5">
    <source>
        <dbReference type="ARBA" id="ARBA00022989"/>
    </source>
</evidence>
<dbReference type="Pfam" id="PF01545">
    <property type="entry name" value="Cation_efflux"/>
    <property type="match status" value="1"/>
</dbReference>
<organism evidence="10 11">
    <name type="scientific">Hoylesella buccalis</name>
    <dbReference type="NCBI Taxonomy" id="28127"/>
    <lineage>
        <taxon>Bacteria</taxon>
        <taxon>Pseudomonadati</taxon>
        <taxon>Bacteroidota</taxon>
        <taxon>Bacteroidia</taxon>
        <taxon>Bacteroidales</taxon>
        <taxon>Prevotellaceae</taxon>
        <taxon>Hoylesella</taxon>
    </lineage>
</organism>
<dbReference type="SUPFAM" id="SSF161111">
    <property type="entry name" value="Cation efflux protein transmembrane domain-like"/>
    <property type="match status" value="1"/>
</dbReference>
<dbReference type="InterPro" id="IPR050291">
    <property type="entry name" value="CDF_Transporter"/>
</dbReference>
<dbReference type="PANTHER" id="PTHR43840">
    <property type="entry name" value="MITOCHONDRIAL METAL TRANSPORTER 1-RELATED"/>
    <property type="match status" value="1"/>
</dbReference>
<dbReference type="Proteomes" id="UP000235564">
    <property type="component" value="Unassembled WGS sequence"/>
</dbReference>
<evidence type="ECO:0000256" key="6">
    <source>
        <dbReference type="ARBA" id="ARBA00023136"/>
    </source>
</evidence>
<evidence type="ECO:0000256" key="1">
    <source>
        <dbReference type="ARBA" id="ARBA00004141"/>
    </source>
</evidence>
<dbReference type="PANTHER" id="PTHR43840:SF15">
    <property type="entry name" value="MITOCHONDRIAL METAL TRANSPORTER 1-RELATED"/>
    <property type="match status" value="1"/>
</dbReference>
<dbReference type="Gene3D" id="1.20.1510.10">
    <property type="entry name" value="Cation efflux protein transmembrane domain"/>
    <property type="match status" value="1"/>
</dbReference>
<evidence type="ECO:0000259" key="9">
    <source>
        <dbReference type="Pfam" id="PF16916"/>
    </source>
</evidence>